<gene>
    <name evidence="2" type="ORF">NPIL_36081</name>
</gene>
<sequence length="87" mass="10228">MCEEKEDENTNIKDGEKSYVLLNKDINKKITEEEIHEGEKRTLSIPPFLLEHRLGRRRGKKNCPFSKQVQAMSESKRLDEQRIQDAV</sequence>
<evidence type="ECO:0000313" key="2">
    <source>
        <dbReference type="EMBL" id="GFU26372.1"/>
    </source>
</evidence>
<dbReference type="AlphaFoldDB" id="A0A8X6QM78"/>
<keyword evidence="3" id="KW-1185">Reference proteome</keyword>
<feature type="region of interest" description="Disordered" evidence="1">
    <location>
        <begin position="66"/>
        <end position="87"/>
    </location>
</feature>
<evidence type="ECO:0000313" key="3">
    <source>
        <dbReference type="Proteomes" id="UP000887013"/>
    </source>
</evidence>
<reference evidence="2" key="1">
    <citation type="submission" date="2020-08" db="EMBL/GenBank/DDBJ databases">
        <title>Multicomponent nature underlies the extraordinary mechanical properties of spider dragline silk.</title>
        <authorList>
            <person name="Kono N."/>
            <person name="Nakamura H."/>
            <person name="Mori M."/>
            <person name="Yoshida Y."/>
            <person name="Ohtoshi R."/>
            <person name="Malay A.D."/>
            <person name="Moran D.A.P."/>
            <person name="Tomita M."/>
            <person name="Numata K."/>
            <person name="Arakawa K."/>
        </authorList>
    </citation>
    <scope>NUCLEOTIDE SEQUENCE</scope>
</reference>
<accession>A0A8X6QM78</accession>
<dbReference type="Proteomes" id="UP000887013">
    <property type="component" value="Unassembled WGS sequence"/>
</dbReference>
<feature type="compositionally biased region" description="Basic and acidic residues" evidence="1">
    <location>
        <begin position="74"/>
        <end position="87"/>
    </location>
</feature>
<organism evidence="2 3">
    <name type="scientific">Nephila pilipes</name>
    <name type="common">Giant wood spider</name>
    <name type="synonym">Nephila maculata</name>
    <dbReference type="NCBI Taxonomy" id="299642"/>
    <lineage>
        <taxon>Eukaryota</taxon>
        <taxon>Metazoa</taxon>
        <taxon>Ecdysozoa</taxon>
        <taxon>Arthropoda</taxon>
        <taxon>Chelicerata</taxon>
        <taxon>Arachnida</taxon>
        <taxon>Araneae</taxon>
        <taxon>Araneomorphae</taxon>
        <taxon>Entelegynae</taxon>
        <taxon>Araneoidea</taxon>
        <taxon>Nephilidae</taxon>
        <taxon>Nephila</taxon>
    </lineage>
</organism>
<name>A0A8X6QM78_NEPPI</name>
<evidence type="ECO:0000256" key="1">
    <source>
        <dbReference type="SAM" id="MobiDB-lite"/>
    </source>
</evidence>
<protein>
    <submittedName>
        <fullName evidence="2">Uncharacterized protein</fullName>
    </submittedName>
</protein>
<proteinExistence type="predicted"/>
<comment type="caution">
    <text evidence="2">The sequence shown here is derived from an EMBL/GenBank/DDBJ whole genome shotgun (WGS) entry which is preliminary data.</text>
</comment>
<dbReference type="EMBL" id="BMAW01081819">
    <property type="protein sequence ID" value="GFU26372.1"/>
    <property type="molecule type" value="Genomic_DNA"/>
</dbReference>